<keyword evidence="1" id="KW-0012">Acyltransferase</keyword>
<protein>
    <submittedName>
        <fullName evidence="1">GNAT family N-acetyltransferase</fullName>
        <ecNumber evidence="1">2.3.1.-</ecNumber>
    </submittedName>
</protein>
<reference evidence="1" key="1">
    <citation type="submission" date="2022-04" db="EMBL/GenBank/DDBJ databases">
        <title>Flavobacterium pygoscelis sp. nov. isolated from Chinstrap chick (Pygoscelis antarcticus).</title>
        <authorList>
            <person name="Irgang R."/>
            <person name="Poblete-Morales M."/>
            <person name="Avendano-Herrera R."/>
        </authorList>
    </citation>
    <scope>NUCLEOTIDE SEQUENCE</scope>
    <source>
        <strain evidence="1">I-SCBP12n</strain>
    </source>
</reference>
<proteinExistence type="predicted"/>
<evidence type="ECO:0000313" key="1">
    <source>
        <dbReference type="EMBL" id="MCK8141387.1"/>
    </source>
</evidence>
<dbReference type="InterPro" id="IPR016181">
    <property type="entry name" value="Acyl_CoA_acyltransferase"/>
</dbReference>
<name>A0A9X1XX52_9FLAO</name>
<accession>A0A9X1XX52</accession>
<gene>
    <name evidence="1" type="ORF">MW871_05720</name>
</gene>
<comment type="caution">
    <text evidence="1">The sequence shown here is derived from an EMBL/GenBank/DDBJ whole genome shotgun (WGS) entry which is preliminary data.</text>
</comment>
<dbReference type="EC" id="2.3.1.-" evidence="1"/>
<dbReference type="PANTHER" id="PTHR36174">
    <property type="entry name" value="LIPID II:GLYCINE GLYCYLTRANSFERASE"/>
    <property type="match status" value="1"/>
</dbReference>
<dbReference type="SUPFAM" id="SSF55729">
    <property type="entry name" value="Acyl-CoA N-acyltransferases (Nat)"/>
    <property type="match status" value="1"/>
</dbReference>
<dbReference type="PANTHER" id="PTHR36174:SF1">
    <property type="entry name" value="LIPID II:GLYCINE GLYCYLTRANSFERASE"/>
    <property type="match status" value="1"/>
</dbReference>
<dbReference type="EMBL" id="JALNUB010000003">
    <property type="protein sequence ID" value="MCK8141387.1"/>
    <property type="molecule type" value="Genomic_DNA"/>
</dbReference>
<organism evidence="1 2">
    <name type="scientific">Flavobacterium pygoscelis</name>
    <dbReference type="NCBI Taxonomy" id="2893176"/>
    <lineage>
        <taxon>Bacteria</taxon>
        <taxon>Pseudomonadati</taxon>
        <taxon>Bacteroidota</taxon>
        <taxon>Flavobacteriia</taxon>
        <taxon>Flavobacteriales</taxon>
        <taxon>Flavobacteriaceae</taxon>
        <taxon>Flavobacterium</taxon>
    </lineage>
</organism>
<dbReference type="Proteomes" id="UP001139260">
    <property type="component" value="Unassembled WGS sequence"/>
</dbReference>
<dbReference type="InterPro" id="IPR050644">
    <property type="entry name" value="PG_Glycine_Bridge_Synth"/>
</dbReference>
<dbReference type="AlphaFoldDB" id="A0A9X1XX52"/>
<keyword evidence="1" id="KW-0808">Transferase</keyword>
<evidence type="ECO:0000313" key="2">
    <source>
        <dbReference type="Proteomes" id="UP001139260"/>
    </source>
</evidence>
<dbReference type="Gene3D" id="3.40.630.30">
    <property type="match status" value="1"/>
</dbReference>
<keyword evidence="2" id="KW-1185">Reference proteome</keyword>
<sequence>MKNYSLKQYQENDYLNWNAFIGQAKNATFLFHRDFMEYHKDRFKDFSLMVYDDQKLVAVLPANRVGDSVYSHQGLTYGGLVYSSKINAEQLAPIIEALLSFLKQKGFLYFYYKPIPSFYTYRGNQEADFFLFKKGAFVLKKEMNLAINLSLPLKISKSKLKHFRKIEMDDLDLVEEQQLDAFWQLVLEPRLKEKYNAKPVHTLAEITQLKNRFPDNIKQFSVYHENKIIAGITLFETPTTVKSQYGATTNRGESLRALDFLFINLIQKYKQEGKLFFDMGIVNEDNESGYHAGLLKQKEELGCSVYSQDFYKMNLI</sequence>
<dbReference type="GO" id="GO:0016746">
    <property type="term" value="F:acyltransferase activity"/>
    <property type="evidence" value="ECO:0007669"/>
    <property type="project" value="UniProtKB-KW"/>
</dbReference>
<dbReference type="RefSeq" id="WP_248427905.1">
    <property type="nucleotide sequence ID" value="NZ_JALNUB010000003.1"/>
</dbReference>